<feature type="compositionally biased region" description="Gly residues" evidence="7">
    <location>
        <begin position="1"/>
        <end position="10"/>
    </location>
</feature>
<feature type="compositionally biased region" description="Polar residues" evidence="7">
    <location>
        <begin position="88"/>
        <end position="101"/>
    </location>
</feature>
<evidence type="ECO:0000256" key="3">
    <source>
        <dbReference type="ARBA" id="ARBA00023157"/>
    </source>
</evidence>
<reference evidence="9 11" key="1">
    <citation type="journal article" date="2011" name="Science">
        <title>Comparative functional genomics of the fission yeasts.</title>
        <authorList>
            <person name="Rhind N."/>
            <person name="Chen Z."/>
            <person name="Yassour M."/>
            <person name="Thompson D.A."/>
            <person name="Haas B.J."/>
            <person name="Habib N."/>
            <person name="Wapinski I."/>
            <person name="Roy S."/>
            <person name="Lin M.F."/>
            <person name="Heiman D.I."/>
            <person name="Young S.K."/>
            <person name="Furuya K."/>
            <person name="Guo Y."/>
            <person name="Pidoux A."/>
            <person name="Chen H.M."/>
            <person name="Robbertse B."/>
            <person name="Goldberg J.M."/>
            <person name="Aoki K."/>
            <person name="Bayne E.H."/>
            <person name="Berlin A.M."/>
            <person name="Desjardins C.A."/>
            <person name="Dobbs E."/>
            <person name="Dukaj L."/>
            <person name="Fan L."/>
            <person name="FitzGerald M.G."/>
            <person name="French C."/>
            <person name="Gujja S."/>
            <person name="Hansen K."/>
            <person name="Keifenheim D."/>
            <person name="Levin J.Z."/>
            <person name="Mosher R.A."/>
            <person name="Mueller C.A."/>
            <person name="Pfiffner J."/>
            <person name="Priest M."/>
            <person name="Russ C."/>
            <person name="Smialowska A."/>
            <person name="Swoboda P."/>
            <person name="Sykes S.M."/>
            <person name="Vaughn M."/>
            <person name="Vengrova S."/>
            <person name="Yoder R."/>
            <person name="Zeng Q."/>
            <person name="Allshire R."/>
            <person name="Baulcombe D."/>
            <person name="Birren B.W."/>
            <person name="Brown W."/>
            <person name="Ekwall K."/>
            <person name="Kellis M."/>
            <person name="Leatherwood J."/>
            <person name="Levin H."/>
            <person name="Margalit H."/>
            <person name="Martienssen R."/>
            <person name="Nieduszynski C.A."/>
            <person name="Spatafora J.W."/>
            <person name="Friedman N."/>
            <person name="Dalgaard J.Z."/>
            <person name="Baumann P."/>
            <person name="Niki H."/>
            <person name="Regev A."/>
            <person name="Nusbaum C."/>
        </authorList>
    </citation>
    <scope>NUCLEOTIDE SEQUENCE [LARGE SCALE GENOMIC DNA]</scope>
    <source>
        <strain evidence="11">yFS275 / FY16936</strain>
    </source>
</reference>
<dbReference type="HOGENOM" id="CLU_141947_2_0_1"/>
<comment type="function">
    <text evidence="4">Required for the assembly of mitochondrial cytochrome c oxidase.</text>
</comment>
<dbReference type="EMBL" id="KE651168">
    <property type="protein sequence ID" value="EEB06926.2"/>
    <property type="molecule type" value="Genomic_DNA"/>
</dbReference>
<dbReference type="Pfam" id="PF06747">
    <property type="entry name" value="CHCH"/>
    <property type="match status" value="1"/>
</dbReference>
<dbReference type="GeneID" id="7049982"/>
<evidence type="ECO:0000256" key="7">
    <source>
        <dbReference type="SAM" id="MobiDB-lite"/>
    </source>
</evidence>
<dbReference type="PROSITE" id="PS51808">
    <property type="entry name" value="CHCH"/>
    <property type="match status" value="1"/>
</dbReference>
<dbReference type="Proteomes" id="UP000001744">
    <property type="component" value="Unassembled WGS sequence"/>
</dbReference>
<evidence type="ECO:0000313" key="10">
    <source>
        <dbReference type="JaponicusDB" id="SJAG_01996"/>
    </source>
</evidence>
<dbReference type="GO" id="GO:0005758">
    <property type="term" value="C:mitochondrial intermembrane space"/>
    <property type="evidence" value="ECO:0000318"/>
    <property type="project" value="GO_Central"/>
</dbReference>
<dbReference type="SUPFAM" id="SSF47072">
    <property type="entry name" value="Cysteine alpha-hairpin motif"/>
    <property type="match status" value="1"/>
</dbReference>
<protein>
    <recommendedName>
        <fullName evidence="6">Cytochrome c oxidase assembly protein COX19</fullName>
    </recommendedName>
</protein>
<dbReference type="InterPro" id="IPR010625">
    <property type="entry name" value="CHCH"/>
</dbReference>
<dbReference type="AlphaFoldDB" id="B6JZF8"/>
<evidence type="ECO:0000256" key="4">
    <source>
        <dbReference type="ARBA" id="ARBA00037279"/>
    </source>
</evidence>
<feature type="region of interest" description="Disordered" evidence="7">
    <location>
        <begin position="71"/>
        <end position="114"/>
    </location>
</feature>
<evidence type="ECO:0000259" key="8">
    <source>
        <dbReference type="Pfam" id="PF06747"/>
    </source>
</evidence>
<dbReference type="STRING" id="402676.B6JZF8"/>
<organism evidence="9 11">
    <name type="scientific">Schizosaccharomyces japonicus (strain yFS275 / FY16936)</name>
    <name type="common">Fission yeast</name>
    <dbReference type="NCBI Taxonomy" id="402676"/>
    <lineage>
        <taxon>Eukaryota</taxon>
        <taxon>Fungi</taxon>
        <taxon>Dikarya</taxon>
        <taxon>Ascomycota</taxon>
        <taxon>Taphrinomycotina</taxon>
        <taxon>Schizosaccharomycetes</taxon>
        <taxon>Schizosaccharomycetales</taxon>
        <taxon>Schizosaccharomycetaceae</taxon>
        <taxon>Schizosaccharomyces</taxon>
    </lineage>
</organism>
<feature type="domain" description="CHCH" evidence="8">
    <location>
        <begin position="31"/>
        <end position="64"/>
    </location>
</feature>
<gene>
    <name evidence="10" type="primary">cox19</name>
    <name evidence="9" type="ORF">SJAG_01996</name>
</gene>
<evidence type="ECO:0000256" key="1">
    <source>
        <dbReference type="ARBA" id="ARBA00004496"/>
    </source>
</evidence>
<dbReference type="PANTHER" id="PTHR21107">
    <property type="entry name" value="CYTOCHROME C OXIDASE ASSEMBLY PROTEIN COX19"/>
    <property type="match status" value="1"/>
</dbReference>
<dbReference type="PANTHER" id="PTHR21107:SF2">
    <property type="entry name" value="CYTOCHROME C OXIDASE ASSEMBLY PROTEIN COX19"/>
    <property type="match status" value="1"/>
</dbReference>
<dbReference type="JaponicusDB" id="SJAG_01996">
    <property type="gene designation" value="cox19"/>
</dbReference>
<feature type="region of interest" description="Disordered" evidence="7">
    <location>
        <begin position="1"/>
        <end position="23"/>
    </location>
</feature>
<evidence type="ECO:0000313" key="11">
    <source>
        <dbReference type="Proteomes" id="UP000001744"/>
    </source>
</evidence>
<name>B6JZF8_SCHJY</name>
<dbReference type="OMA" id="KAFLACM"/>
<keyword evidence="3" id="KW-1015">Disulfide bond</keyword>
<evidence type="ECO:0000256" key="2">
    <source>
        <dbReference type="ARBA" id="ARBA00022490"/>
    </source>
</evidence>
<dbReference type="RefSeq" id="XP_002173219.2">
    <property type="nucleotide sequence ID" value="XM_002173183.2"/>
</dbReference>
<accession>B6JZF8</accession>
<dbReference type="OrthoDB" id="268594at2759"/>
<dbReference type="VEuPathDB" id="FungiDB:SJAG_01996"/>
<evidence type="ECO:0000256" key="6">
    <source>
        <dbReference type="ARBA" id="ARBA00039385"/>
    </source>
</evidence>
<keyword evidence="2" id="KW-0963">Cytoplasm</keyword>
<sequence length="114" mass="12975">MSFSGAGGVPGSLKKIPPERGSFPLDHYGECKEVMQRYLACLKANKTEQQKCRPLAKEYLQCRMDRELFGKDDMKNLGFKDETEETKTPSQPNDTNTQEQQQKNDDHKSNETSS</sequence>
<feature type="compositionally biased region" description="Basic and acidic residues" evidence="7">
    <location>
        <begin position="71"/>
        <end position="87"/>
    </location>
</feature>
<feature type="compositionally biased region" description="Basic and acidic residues" evidence="7">
    <location>
        <begin position="102"/>
        <end position="114"/>
    </location>
</feature>
<comment type="subcellular location">
    <subcellularLocation>
        <location evidence="1">Cytoplasm</location>
    </subcellularLocation>
</comment>
<dbReference type="eggNOG" id="KOG3477">
    <property type="taxonomic scope" value="Eukaryota"/>
</dbReference>
<dbReference type="InterPro" id="IPR009069">
    <property type="entry name" value="Cys_alpha_HP_mot_SF"/>
</dbReference>
<comment type="similarity">
    <text evidence="5">Belongs to the COX19 family.</text>
</comment>
<keyword evidence="11" id="KW-1185">Reference proteome</keyword>
<dbReference type="InterPro" id="IPR051383">
    <property type="entry name" value="COX19"/>
</dbReference>
<dbReference type="GO" id="GO:0033617">
    <property type="term" value="P:mitochondrial respiratory chain complex IV assembly"/>
    <property type="evidence" value="ECO:0000318"/>
    <property type="project" value="GO_Central"/>
</dbReference>
<evidence type="ECO:0000256" key="5">
    <source>
        <dbReference type="ARBA" id="ARBA00038223"/>
    </source>
</evidence>
<evidence type="ECO:0000313" key="9">
    <source>
        <dbReference type="EMBL" id="EEB06926.2"/>
    </source>
</evidence>
<proteinExistence type="inferred from homology"/>